<organism evidence="2 3">
    <name type="scientific">Blepharisma stoltei</name>
    <dbReference type="NCBI Taxonomy" id="1481888"/>
    <lineage>
        <taxon>Eukaryota</taxon>
        <taxon>Sar</taxon>
        <taxon>Alveolata</taxon>
        <taxon>Ciliophora</taxon>
        <taxon>Postciliodesmatophora</taxon>
        <taxon>Heterotrichea</taxon>
        <taxon>Heterotrichida</taxon>
        <taxon>Blepharismidae</taxon>
        <taxon>Blepharisma</taxon>
    </lineage>
</organism>
<evidence type="ECO:0000256" key="1">
    <source>
        <dbReference type="SAM" id="SignalP"/>
    </source>
</evidence>
<accession>A0AAU9IKZ2</accession>
<reference evidence="2" key="1">
    <citation type="submission" date="2021-09" db="EMBL/GenBank/DDBJ databases">
        <authorList>
            <consortium name="AG Swart"/>
            <person name="Singh M."/>
            <person name="Singh A."/>
            <person name="Seah K."/>
            <person name="Emmerich C."/>
        </authorList>
    </citation>
    <scope>NUCLEOTIDE SEQUENCE</scope>
    <source>
        <strain evidence="2">ATCC30299</strain>
    </source>
</reference>
<dbReference type="AlphaFoldDB" id="A0AAU9IKZ2"/>
<sequence length="690" mass="74663">MWRALLLLSIGAFAVCPKYQCHTGGIDVGPTCAYPTATNDIMMQLCDASNLNPVCQVTPQITHNFTCQPFDNSRPMELNYPGEFCHSNNQCLSGSCMNNLCQGQPLGGMCVSHADCNVGLFCNQAGHCIKQLGISQSCNSDWDCQNNLACNRTLYNPGLCVPYYSVPNGDAIGMCVTELSEGVSNLCQSGSCTQQKPNTNGEGFCQPSIKTVGKFPSKCVGDTDCIGSNSPKSSFTGTCACGMNPTGESYCNSWSGDEPNQIVQDIWIQHVNSVGIANCHTMRRFSQSCLYHTMTPPQLANFTQNELKSADIARYQNNDVCTQVIFNRDYYRVTPQSFMCKAYGCDTKNPWATETCVTYQEGSNKFAIKECANKLYCNTQETFGHEWMNSTCGPAPTPAPLYPGQICKVNTDCLSGKCVGGKCRGAVQTEPCNDDYDCNTGLYCYSVNFVFQCVPQIPVGQQGCATDYDCVTNAGCNATKEYPIGECVAYFSVPLGTEVPCPVSGNNYLCNSGTCYNNGKDDRGVCVPPPKSASFGAPCATSNDCMGSNANGQSFVGQCQCGYNPYGNKYCSAFAGDPPGVQFVNKVSPLYKLSAITMCHTSLRFNTNCLDMVASMTGANANIYYSALLNFTNFPAYMENDECVRTVINQAFWSRLPPGPSPPPPPGPDNDDHSSAAILTMVMSLLAFFF</sequence>
<name>A0AAU9IKZ2_9CILI</name>
<evidence type="ECO:0000313" key="2">
    <source>
        <dbReference type="EMBL" id="CAG9313912.1"/>
    </source>
</evidence>
<evidence type="ECO:0000313" key="3">
    <source>
        <dbReference type="Proteomes" id="UP001162131"/>
    </source>
</evidence>
<dbReference type="Proteomes" id="UP001162131">
    <property type="component" value="Unassembled WGS sequence"/>
</dbReference>
<dbReference type="PANTHER" id="PTHR33459">
    <property type="entry name" value="DD-GDCA PROTEIN"/>
    <property type="match status" value="1"/>
</dbReference>
<dbReference type="EMBL" id="CAJZBQ010000011">
    <property type="protein sequence ID" value="CAG9313912.1"/>
    <property type="molecule type" value="Genomic_DNA"/>
</dbReference>
<gene>
    <name evidence="2" type="ORF">BSTOLATCC_MIC9713</name>
</gene>
<proteinExistence type="predicted"/>
<keyword evidence="3" id="KW-1185">Reference proteome</keyword>
<feature type="chain" id="PRO_5043347569" evidence="1">
    <location>
        <begin position="18"/>
        <end position="690"/>
    </location>
</feature>
<feature type="signal peptide" evidence="1">
    <location>
        <begin position="1"/>
        <end position="17"/>
    </location>
</feature>
<dbReference type="InterPro" id="IPR052326">
    <property type="entry name" value="Diff-Dev_Assoc_Protein"/>
</dbReference>
<keyword evidence="1" id="KW-0732">Signal</keyword>
<comment type="caution">
    <text evidence="2">The sequence shown here is derived from an EMBL/GenBank/DDBJ whole genome shotgun (WGS) entry which is preliminary data.</text>
</comment>
<dbReference type="PANTHER" id="PTHR33459:SF7">
    <property type="entry name" value="DD-GDCA PROTEIN"/>
    <property type="match status" value="1"/>
</dbReference>
<protein>
    <submittedName>
        <fullName evidence="2">Uncharacterized protein</fullName>
    </submittedName>
</protein>